<dbReference type="Pfam" id="PF04170">
    <property type="entry name" value="NlpE"/>
    <property type="match status" value="1"/>
</dbReference>
<reference evidence="2 3" key="1">
    <citation type="submission" date="2023-02" db="EMBL/GenBank/DDBJ databases">
        <title>Genome sequence of Sphingobacterium sp. KACC 22765.</title>
        <authorList>
            <person name="Kim S."/>
            <person name="Heo J."/>
            <person name="Kwon S.-W."/>
        </authorList>
    </citation>
    <scope>NUCLEOTIDE SEQUENCE [LARGE SCALE GENOMIC DNA]</scope>
    <source>
        <strain evidence="2 3">KACC 22765</strain>
    </source>
</reference>
<dbReference type="EMBL" id="CP117880">
    <property type="protein sequence ID" value="WDF70433.1"/>
    <property type="molecule type" value="Genomic_DNA"/>
</dbReference>
<protein>
    <submittedName>
        <fullName evidence="2">Copper resistance protein NlpE</fullName>
    </submittedName>
</protein>
<dbReference type="Gene3D" id="2.40.128.640">
    <property type="match status" value="1"/>
</dbReference>
<feature type="compositionally biased region" description="Low complexity" evidence="1">
    <location>
        <begin position="41"/>
        <end position="66"/>
    </location>
</feature>
<dbReference type="RefSeq" id="WP_274269142.1">
    <property type="nucleotide sequence ID" value="NZ_CP117880.1"/>
</dbReference>
<proteinExistence type="predicted"/>
<dbReference type="InterPro" id="IPR007298">
    <property type="entry name" value="Cu-R_lipoprotein_NlpE"/>
</dbReference>
<feature type="region of interest" description="Disordered" evidence="1">
    <location>
        <begin position="38"/>
        <end position="75"/>
    </location>
</feature>
<organism evidence="2 3">
    <name type="scientific">Sphingobacterium oryzagri</name>
    <dbReference type="NCBI Taxonomy" id="3025669"/>
    <lineage>
        <taxon>Bacteria</taxon>
        <taxon>Pseudomonadati</taxon>
        <taxon>Bacteroidota</taxon>
        <taxon>Sphingobacteriia</taxon>
        <taxon>Sphingobacteriales</taxon>
        <taxon>Sphingobacteriaceae</taxon>
        <taxon>Sphingobacterium</taxon>
    </lineage>
</organism>
<dbReference type="Proteomes" id="UP001221558">
    <property type="component" value="Chromosome"/>
</dbReference>
<name>A0ABY7WMM5_9SPHI</name>
<evidence type="ECO:0000313" key="3">
    <source>
        <dbReference type="Proteomes" id="UP001221558"/>
    </source>
</evidence>
<keyword evidence="3" id="KW-1185">Reference proteome</keyword>
<dbReference type="PROSITE" id="PS51257">
    <property type="entry name" value="PROKAR_LIPOPROTEIN"/>
    <property type="match status" value="1"/>
</dbReference>
<accession>A0ABY7WMM5</accession>
<gene>
    <name evidence="2" type="ORF">PQ465_08665</name>
</gene>
<sequence>MKSILQTLSERLSAARWSTYLFFLSLSFLSCVDLSKPQDEQQGNTGAAETGQATTAQQTGQATTEAAGDRKSTTDESVNLTDFYGTYEGTIPCNDCDGIKTTLVINNNETFNMRTERLGSQQSASDNGRYQLEENGGILHLRAKDTDLKLQIAKDKLLHLDKDGQIIEGALADRYLYRKVK</sequence>
<evidence type="ECO:0000256" key="1">
    <source>
        <dbReference type="SAM" id="MobiDB-lite"/>
    </source>
</evidence>
<evidence type="ECO:0000313" key="2">
    <source>
        <dbReference type="EMBL" id="WDF70433.1"/>
    </source>
</evidence>